<protein>
    <submittedName>
        <fullName evidence="2">(Atlantic silverside) hypothetical protein</fullName>
    </submittedName>
</protein>
<dbReference type="Proteomes" id="UP000677803">
    <property type="component" value="Unassembled WGS sequence"/>
</dbReference>
<accession>A0A8S4BLB5</accession>
<name>A0A8S4BLB5_9TELE</name>
<proteinExistence type="predicted"/>
<reference evidence="2" key="1">
    <citation type="submission" date="2021-05" db="EMBL/GenBank/DDBJ databases">
        <authorList>
            <person name="Tigano A."/>
        </authorList>
    </citation>
    <scope>NUCLEOTIDE SEQUENCE</scope>
</reference>
<evidence type="ECO:0000313" key="2">
    <source>
        <dbReference type="EMBL" id="CAG5978760.1"/>
    </source>
</evidence>
<sequence length="145" mass="16221">MNTEVADPSKCCLSGHPNWTIYLCSFQQPPTRQSPWRGGEQREKIVLLIPAPLVIKGSTSTSLIGSLLPFFFFFAHRHPTTAYPEERSRGGESEDTPAHTVRGVHGKDAADNMRPDFPSWLFTSWKPCGSINSYPKMKRMPVVSS</sequence>
<keyword evidence="3" id="KW-1185">Reference proteome</keyword>
<dbReference type="AlphaFoldDB" id="A0A8S4BLB5"/>
<comment type="caution">
    <text evidence="2">The sequence shown here is derived from an EMBL/GenBank/DDBJ whole genome shotgun (WGS) entry which is preliminary data.</text>
</comment>
<evidence type="ECO:0000256" key="1">
    <source>
        <dbReference type="SAM" id="MobiDB-lite"/>
    </source>
</evidence>
<dbReference type="EMBL" id="CAJRST010033334">
    <property type="protein sequence ID" value="CAG5978760.1"/>
    <property type="molecule type" value="Genomic_DNA"/>
</dbReference>
<evidence type="ECO:0000313" key="3">
    <source>
        <dbReference type="Proteomes" id="UP000677803"/>
    </source>
</evidence>
<feature type="region of interest" description="Disordered" evidence="1">
    <location>
        <begin position="82"/>
        <end position="110"/>
    </location>
</feature>
<gene>
    <name evidence="2" type="ORF">MMEN_LOCUS16044</name>
</gene>
<organism evidence="2 3">
    <name type="scientific">Menidia menidia</name>
    <name type="common">Atlantic silverside</name>
    <dbReference type="NCBI Taxonomy" id="238744"/>
    <lineage>
        <taxon>Eukaryota</taxon>
        <taxon>Metazoa</taxon>
        <taxon>Chordata</taxon>
        <taxon>Craniata</taxon>
        <taxon>Vertebrata</taxon>
        <taxon>Euteleostomi</taxon>
        <taxon>Actinopterygii</taxon>
        <taxon>Neopterygii</taxon>
        <taxon>Teleostei</taxon>
        <taxon>Neoteleostei</taxon>
        <taxon>Acanthomorphata</taxon>
        <taxon>Ovalentaria</taxon>
        <taxon>Atherinomorphae</taxon>
        <taxon>Atheriniformes</taxon>
        <taxon>Atherinopsidae</taxon>
        <taxon>Menidiinae</taxon>
        <taxon>Menidia</taxon>
    </lineage>
</organism>